<comment type="caution">
    <text evidence="1">The sequence shown here is derived from an EMBL/GenBank/DDBJ whole genome shotgun (WGS) entry which is preliminary data.</text>
</comment>
<evidence type="ECO:0000313" key="2">
    <source>
        <dbReference type="Proteomes" id="UP000249260"/>
    </source>
</evidence>
<dbReference type="SUPFAM" id="SSF81301">
    <property type="entry name" value="Nucleotidyltransferase"/>
    <property type="match status" value="1"/>
</dbReference>
<name>A0A328U9Z4_9BACL</name>
<accession>A0A328U9Z4</accession>
<protein>
    <recommendedName>
        <fullName evidence="3">Polymerase nucleotidyl transferase domain-containing protein</fullName>
    </recommendedName>
</protein>
<dbReference type="Proteomes" id="UP000249260">
    <property type="component" value="Unassembled WGS sequence"/>
</dbReference>
<gene>
    <name evidence="1" type="ORF">DL346_11255</name>
</gene>
<dbReference type="AlphaFoldDB" id="A0A328U9Z4"/>
<dbReference type="CDD" id="cd05403">
    <property type="entry name" value="NT_KNTase_like"/>
    <property type="match status" value="1"/>
</dbReference>
<reference evidence="1 2" key="1">
    <citation type="submission" date="2018-06" db="EMBL/GenBank/DDBJ databases">
        <title>Paenibacillus montanisoli sp. nov., isolated from mountain area soil.</title>
        <authorList>
            <person name="Wu M."/>
        </authorList>
    </citation>
    <scope>NUCLEOTIDE SEQUENCE [LARGE SCALE GENOMIC DNA]</scope>
    <source>
        <strain evidence="1 2">RA17</strain>
    </source>
</reference>
<dbReference type="OrthoDB" id="9791330at2"/>
<evidence type="ECO:0008006" key="3">
    <source>
        <dbReference type="Google" id="ProtNLM"/>
    </source>
</evidence>
<proteinExistence type="predicted"/>
<sequence length="365" mass="42003">MDVADALIDYMKTKYPDEIAVAAYYGSYAQGSATARSDLDFFFIPATSEGYRASLQFIVNDISFDFWPISWERAERMAAFEEQQTAIISDCKLLYVRSDEDYERFMKLRERVSDIRNPKHGKHFTERAETLISDAAVHVYEMSKPDRMDDLACIRLEAHGVMTTILQSLALLNQTYYTKGWGKNEEQISALPLKPKRLELLTRTIMVEQSAAAIRQACMELMSETIAIVLKQKASYAEAPSYPDRMKGFYEEVKGVLDKVKTACEMNDYPSAYYWAIGVQDEIARFLFFAEKGLWPSRLNRQEQELYLSHGFPNLTALLDARDLEPLFAAVEELDRKLEGHLLQREVTINRFATLEQFQAFLKEA</sequence>
<dbReference type="InterPro" id="IPR043519">
    <property type="entry name" value="NT_sf"/>
</dbReference>
<keyword evidence="2" id="KW-1185">Reference proteome</keyword>
<dbReference type="Gene3D" id="3.30.460.10">
    <property type="entry name" value="Beta Polymerase, domain 2"/>
    <property type="match status" value="1"/>
</dbReference>
<dbReference type="EMBL" id="QLUW01000002">
    <property type="protein sequence ID" value="RAP76856.1"/>
    <property type="molecule type" value="Genomic_DNA"/>
</dbReference>
<evidence type="ECO:0000313" key="1">
    <source>
        <dbReference type="EMBL" id="RAP76856.1"/>
    </source>
</evidence>
<organism evidence="1 2">
    <name type="scientific">Paenibacillus montanisoli</name>
    <dbReference type="NCBI Taxonomy" id="2081970"/>
    <lineage>
        <taxon>Bacteria</taxon>
        <taxon>Bacillati</taxon>
        <taxon>Bacillota</taxon>
        <taxon>Bacilli</taxon>
        <taxon>Bacillales</taxon>
        <taxon>Paenibacillaceae</taxon>
        <taxon>Paenibacillus</taxon>
    </lineage>
</organism>